<reference evidence="2" key="1">
    <citation type="journal article" date="2021" name="Front. Microbiol.">
        <title>Comprehensive Comparative Genomics and Phenotyping of Methylobacterium Species.</title>
        <authorList>
            <person name="Alessa O."/>
            <person name="Ogura Y."/>
            <person name="Fujitani Y."/>
            <person name="Takami H."/>
            <person name="Hayashi T."/>
            <person name="Sahin N."/>
            <person name="Tani A."/>
        </authorList>
    </citation>
    <scope>NUCLEOTIDE SEQUENCE</scope>
    <source>
        <strain evidence="2">DSM 14458</strain>
    </source>
</reference>
<dbReference type="PANTHER" id="PTHR42850">
    <property type="entry name" value="METALLOPHOSPHOESTERASE"/>
    <property type="match status" value="1"/>
</dbReference>
<gene>
    <name evidence="2" type="primary">pphA</name>
    <name evidence="2" type="ORF">BGCPKDLD_3728</name>
</gene>
<evidence type="ECO:0000313" key="3">
    <source>
        <dbReference type="Proteomes" id="UP001055093"/>
    </source>
</evidence>
<reference evidence="2" key="2">
    <citation type="submission" date="2021-08" db="EMBL/GenBank/DDBJ databases">
        <authorList>
            <person name="Tani A."/>
            <person name="Ola A."/>
            <person name="Ogura Y."/>
            <person name="Katsura K."/>
            <person name="Hayashi T."/>
        </authorList>
    </citation>
    <scope>NUCLEOTIDE SEQUENCE</scope>
    <source>
        <strain evidence="2">DSM 14458</strain>
    </source>
</reference>
<dbReference type="Proteomes" id="UP001055093">
    <property type="component" value="Unassembled WGS sequence"/>
</dbReference>
<name>A0ABQ4UY37_9HYPH</name>
<dbReference type="RefSeq" id="WP_210236232.1">
    <property type="nucleotide sequence ID" value="NZ_BPRE01000012.1"/>
</dbReference>
<feature type="domain" description="Calcineurin-like phosphoesterase" evidence="1">
    <location>
        <begin position="29"/>
        <end position="221"/>
    </location>
</feature>
<dbReference type="Pfam" id="PF00149">
    <property type="entry name" value="Metallophos"/>
    <property type="match status" value="1"/>
</dbReference>
<dbReference type="Gene3D" id="3.60.21.10">
    <property type="match status" value="1"/>
</dbReference>
<dbReference type="PANTHER" id="PTHR42850:SF4">
    <property type="entry name" value="ZINC-DEPENDENT ENDOPOLYPHOSPHATASE"/>
    <property type="match status" value="1"/>
</dbReference>
<proteinExistence type="predicted"/>
<evidence type="ECO:0000313" key="2">
    <source>
        <dbReference type="EMBL" id="GJE77127.1"/>
    </source>
</evidence>
<accession>A0ABQ4UY37</accession>
<dbReference type="EMBL" id="BPRE01000012">
    <property type="protein sequence ID" value="GJE77127.1"/>
    <property type="molecule type" value="Genomic_DNA"/>
</dbReference>
<organism evidence="2 3">
    <name type="scientific">Methylorubrum suomiense</name>
    <dbReference type="NCBI Taxonomy" id="144191"/>
    <lineage>
        <taxon>Bacteria</taxon>
        <taxon>Pseudomonadati</taxon>
        <taxon>Pseudomonadota</taxon>
        <taxon>Alphaproteobacteria</taxon>
        <taxon>Hyphomicrobiales</taxon>
        <taxon>Methylobacteriaceae</taxon>
        <taxon>Methylorubrum</taxon>
    </lineage>
</organism>
<keyword evidence="3" id="KW-1185">Reference proteome</keyword>
<comment type="caution">
    <text evidence="2">The sequence shown here is derived from an EMBL/GenBank/DDBJ whole genome shotgun (WGS) entry which is preliminary data.</text>
</comment>
<dbReference type="InterPro" id="IPR004843">
    <property type="entry name" value="Calcineurin-like_PHP"/>
</dbReference>
<dbReference type="InterPro" id="IPR029052">
    <property type="entry name" value="Metallo-depent_PP-like"/>
</dbReference>
<dbReference type="InterPro" id="IPR050126">
    <property type="entry name" value="Ap4A_hydrolase"/>
</dbReference>
<sequence>MRMPSFISKRLQSAKSDISRSAYIPAGQRLYVVGDIHGRADLLAAMQAQIDNDVIARPCAEPIEVYLGDLIDRGPDSASVLGELIKRQTTHRIIVLSGNHERMLLEALDDDRMLALWLKHGGCETLSSYGLHGTEVRLADMAAGDVRTLITTTIPCNHFSFLEALPYSYVSGDYFFAHAGIRPKVPLHAQNPNDLIWIREPFLSSSSNHGLIVVHGHTPVVEPEFLPNRINIDTGAYLTGRLTCLVLEANKLSMLGAA</sequence>
<protein>
    <submittedName>
        <fullName evidence="2">Serine/threonine-protein phosphatase 1</fullName>
    </submittedName>
</protein>
<dbReference type="SUPFAM" id="SSF56300">
    <property type="entry name" value="Metallo-dependent phosphatases"/>
    <property type="match status" value="1"/>
</dbReference>
<evidence type="ECO:0000259" key="1">
    <source>
        <dbReference type="Pfam" id="PF00149"/>
    </source>
</evidence>